<evidence type="ECO:0000256" key="1">
    <source>
        <dbReference type="SAM" id="MobiDB-lite"/>
    </source>
</evidence>
<dbReference type="InterPro" id="IPR036505">
    <property type="entry name" value="Amidase/PGRP_sf"/>
</dbReference>
<dbReference type="Pfam" id="PF01510">
    <property type="entry name" value="Amidase_2"/>
    <property type="match status" value="1"/>
</dbReference>
<evidence type="ECO:0000259" key="2">
    <source>
        <dbReference type="SMART" id="SM00644"/>
    </source>
</evidence>
<dbReference type="RefSeq" id="WP_082668735.1">
    <property type="nucleotide sequence ID" value="NZ_LN868939.1"/>
</dbReference>
<accession>A0A0H5NXN0</accession>
<organism evidence="3 4">
    <name type="scientific">Nocardia farcinica</name>
    <dbReference type="NCBI Taxonomy" id="37329"/>
    <lineage>
        <taxon>Bacteria</taxon>
        <taxon>Bacillati</taxon>
        <taxon>Actinomycetota</taxon>
        <taxon>Actinomycetes</taxon>
        <taxon>Mycobacteriales</taxon>
        <taxon>Nocardiaceae</taxon>
        <taxon>Nocardia</taxon>
    </lineage>
</organism>
<keyword evidence="3" id="KW-0614">Plasmid</keyword>
<dbReference type="Proteomes" id="UP000057820">
    <property type="component" value="Plasmid 2"/>
</dbReference>
<protein>
    <submittedName>
        <fullName evidence="3">N-acetylmuramoyl-L-alanine amidase</fullName>
    </submittedName>
</protein>
<evidence type="ECO:0000313" key="4">
    <source>
        <dbReference type="Proteomes" id="UP000057820"/>
    </source>
</evidence>
<sequence length="272" mass="30046">MSKPAFTEIDRMTGGGRSNRTRPPVNFLLHTEEGNSSAEALARYCDGSNGVSYHYTVRDGIVCDVVDTDYASWSVLDANAYTINLCFAGSRASWSRAEWLMRERDIEIAAYLAVQDCRKYGIPTDVIAPPYRRAPGISDHRYVTRVLGIGTHTDVGDGFPWDVFTTYVNKYAGTGESEDELSWGEIIENKEGQKVSREDMIKWIDFRLVRMERMLMAALDQLSGAGVAEAIRDGKAAKFDGFAQGGNRSAYDLQAAIAAKLEVPGTKDMKAA</sequence>
<dbReference type="SUPFAM" id="SSF55846">
    <property type="entry name" value="N-acetylmuramoyl-L-alanine amidase-like"/>
    <property type="match status" value="1"/>
</dbReference>
<dbReference type="KEGG" id="nfr:ERS450000_03467"/>
<dbReference type="SMART" id="SM00644">
    <property type="entry name" value="Ami_2"/>
    <property type="match status" value="1"/>
</dbReference>
<dbReference type="Gene3D" id="3.40.80.10">
    <property type="entry name" value="Peptidoglycan recognition protein-like"/>
    <property type="match status" value="1"/>
</dbReference>
<evidence type="ECO:0000313" key="3">
    <source>
        <dbReference type="EMBL" id="CRY79799.1"/>
    </source>
</evidence>
<reference evidence="4" key="1">
    <citation type="submission" date="2015-03" db="EMBL/GenBank/DDBJ databases">
        <authorList>
            <consortium name="Pathogen Informatics"/>
        </authorList>
    </citation>
    <scope>NUCLEOTIDE SEQUENCE [LARGE SCALE GENOMIC DNA]</scope>
    <source>
        <strain evidence="4">NCTC11134</strain>
        <plasmid evidence="4">2</plasmid>
    </source>
</reference>
<dbReference type="GO" id="GO:0008745">
    <property type="term" value="F:N-acetylmuramoyl-L-alanine amidase activity"/>
    <property type="evidence" value="ECO:0007669"/>
    <property type="project" value="InterPro"/>
</dbReference>
<feature type="domain" description="N-acetylmuramoyl-L-alanine amidase" evidence="2">
    <location>
        <begin position="12"/>
        <end position="156"/>
    </location>
</feature>
<dbReference type="InterPro" id="IPR002502">
    <property type="entry name" value="Amidase_domain"/>
</dbReference>
<feature type="region of interest" description="Disordered" evidence="1">
    <location>
        <begin position="1"/>
        <end position="23"/>
    </location>
</feature>
<dbReference type="EMBL" id="LN868939">
    <property type="protein sequence ID" value="CRY79799.1"/>
    <property type="molecule type" value="Genomic_DNA"/>
</dbReference>
<dbReference type="AlphaFoldDB" id="A0A0H5NXN0"/>
<proteinExistence type="predicted"/>
<name>A0A0H5NXN0_NOCFR</name>
<dbReference type="GO" id="GO:0009253">
    <property type="term" value="P:peptidoglycan catabolic process"/>
    <property type="evidence" value="ECO:0007669"/>
    <property type="project" value="InterPro"/>
</dbReference>
<gene>
    <name evidence="3" type="ORF">ERS450000_03467</name>
</gene>
<geneLocation type="plasmid" evidence="3">
    <name>2</name>
</geneLocation>